<evidence type="ECO:0000313" key="9">
    <source>
        <dbReference type="Proteomes" id="UP000038009"/>
    </source>
</evidence>
<dbReference type="InterPro" id="IPR003409">
    <property type="entry name" value="MORN"/>
</dbReference>
<keyword evidence="9" id="KW-1185">Reference proteome</keyword>
<feature type="compositionally biased region" description="Polar residues" evidence="6">
    <location>
        <begin position="1880"/>
        <end position="1892"/>
    </location>
</feature>
<evidence type="ECO:0000256" key="4">
    <source>
        <dbReference type="ARBA" id="ARBA00022833"/>
    </source>
</evidence>
<dbReference type="GO" id="GO:0008270">
    <property type="term" value="F:zinc ion binding"/>
    <property type="evidence" value="ECO:0007669"/>
    <property type="project" value="UniProtKB-KW"/>
</dbReference>
<dbReference type="Gene3D" id="2.20.110.10">
    <property type="entry name" value="Histone H3 K4-specific methyltransferase SET7/9 N-terminal domain"/>
    <property type="match status" value="6"/>
</dbReference>
<feature type="domain" description="FYVE-type" evidence="7">
    <location>
        <begin position="1737"/>
        <end position="1816"/>
    </location>
</feature>
<sequence length="2473" mass="263566">MSQTPKSMEGEGGSETPHGDSCPSSSAPQYYDLSAPLTRPVTALQVSGFTLRVGMLPSLIVPDGSLYFGPVVEDGRYRVPSGCGIILFRLSEGAPPSLVLPSTTSSDASNGGIMSYFFGRGTPRVGSAGSGNGKTRAAGQSAADFTALCKQYQQGDRYGGDWRNGVFHGEGVLVTSSFTYQGGWREGLMHGKGTASYTRKHVDARPAAATGAGGESSSGGVGTLLLKGLSYVTPFDLVATAAAPKEYIGAFHADHGRHGAGLMCYYNGDVYEGEWRDNCRHGKGKLRKLDGETYEGDWVSDERHGYGKIMYPNGSLFKGLMRHGQRSGEGVMRFANGDEYFGSFESDRIEGRGTMKYRNGDIYDGAWYDQLRHGQGSFTLKRTGATMTGNFQNGLIQGEATVVVPGVSTFVGTFVRGERTVGTMHWHPQRQSEGNGKDASVAGVSTDPSSPVDKTLAAATSTSAAAGVLPPASASLSSAARKNYLCYQGEWHGEHMNGKGLLWYTNGDFFAGSFQKSYRHGPGNMRYAAEQAEFSGQFVHGMRHGVGLLQRADGSILAGRWQQDLFVEGYEGEWDGTAFHGIGRLTIPIDTFFCLRASNATLKLTDINAVLNDTSSPPPPPLPPLGNAADEDELRSSSSGHKGRLTEGGSHARPHSPGDAAAAAVVVGDVMRRASFYPHFIDFFGLFRGGVRDGVGMLKLPALDCLVGGTLSPVGDRRGTGKTFLQSSSTMSGSPVSGGGASSNKWKFSSSSTSPLPGDTVPQAAGVPSMVIKGRWVREVLHCEKGVLAFPNGIVYIGGFHNGTRDATCARVWLPDGSVMESGWRDDAPSGPGVWYKRNRMEPVFQTTTPSVLRRSLQRHIPDTQTPASASTEASTKQAKRRTDNGSSTAGDQLGLSYLWGLVGLGFGNGGGSNETDGEDSVKADSHDDEEDDKPRRILVDFQSHFAMSGAWYPCAMDLSTYARVALTQIAARTAPLANGTPWPLTMHSATALTAVSNSATQTAASSSETLLKRKNSSSSALLITNAASVQQEQQSVPPTARQIAAGAAALHLAEPPPRISLGRANGPAVVYFESGVVLAGEWLSNAPRLAVPYRPWSAYDNFLAWQASRPAARNCMKMFPLLPSPRTQSCYTALLAVAPDDVQGEPKRTTPNVYQSAASMASSPLAMGGSAGVGSTGVEAAPAVAERFNGVTTPETRCTLCAKEYSFFRKRTHCTLCLRSTCPSCLGSMDTDGQQQEDMKAILRHAHVTSEQAQQLAGQMAAAAAKSSASSTLSHGSNAAHRAVFPSISVEHVDRAFDAKSVSTLPVCADCVRALLWKLRYTQLWIPTSMFSSVMDIDRHQRDTRARRKASAQAVDTQKAKELRMANALAGGAAAAAAATTTAADPFIGAAGEANAVDPLASVEEPRHESPRQFSTSGEPLPASSIAHSEVVQDVPHTPTSQSTIPMGDGLEESPVPNPSPLSAEAAVAAGGAAAVSPVGISTGATPYTRTPPARRHPSGELLPPAQYITFSGYTSHTIPHIYGELWWGRRFYYRGGFCAGERHGFGVQYMPNGERYEGAFRRDAWHGPGVYYLEDGSVLMGEFRRGELSVVQYHGEVEEDAVHGVRPHGRGIGYGADASVYNGEWVHGKRHGTGMLHLPDGVSVYSGTFMSDAMEGLGKLVTTSGAYYGGFSQNQQHGKGLLFTSSCVVEGSWVHGASSGFTRIYENDTGEVYETTYRDGNERDDCFPVPLMIEDADAAECGQCGAVFSFFLRRHHCRLCGDVFCDACSQHRATLPMNFSVDGDTGAGADGLSATISPNTTGQRVCDACLYRLTQRRMIALHRYKDGSIYAGCWSQGRWVSRGLYCRPDGIYVVMDTRGHPLITADWSKARMATVSATGITTDSSNSNAEEQGKRESSGVPPGGLGVSRRPARTVLPVSPSILQDASPAKEVLDNAITIKESSSREDLDAFLMWWATTSSRCGLQVPLDVLLVSKYQHMPAQLLRGGKSATVTIGSEAAAYLVCPAQCTLSTPCTPSLGPIHLFVTLADSRKSMQAMVDGEVAEHLNRGDPMGGNEGAQHRAGGARERGSLTTTPMPQAPRWTVAEQRTVDSDVEAAMLRASRFMPVAIPRAPTVPITAATIPTTSMAVHAYPTELSGSACALDQNRTAEQQQETVGLRNSGLGSSFNQSTEAAATLDVQGSAFGLTAWATRTPPSIDDEDITDEKLMAMIRAERLAWPSTTASSSAVGPLMPPTPAPPQPGENTTIAWSQWTTRETPHYAPPPLVPVQQGGDDARRSPNAPTTTSSAPSAMPPSPQPQTEADLYFACSLWEPTVPDAQMLLEQGKMIQAARLMRRLQREHLARDKNSGSGSEGTITDDDDDDDDDVWMARTNLHKAPNAAGDAKGKKRNDGLDTLDVLKQMQAASGTGAGGSWTAGRLLSAEQRAQSGGGWAPAPMHGPFTFSISTSQKYRSADGQRWCFAVHQQEIDGS</sequence>
<dbReference type="InterPro" id="IPR011011">
    <property type="entry name" value="Znf_FYVE_PHD"/>
</dbReference>
<feature type="region of interest" description="Disordered" evidence="6">
    <location>
        <begin position="1403"/>
        <end position="1461"/>
    </location>
</feature>
<evidence type="ECO:0000259" key="7">
    <source>
        <dbReference type="PROSITE" id="PS50178"/>
    </source>
</evidence>
<dbReference type="PANTHER" id="PTHR43215">
    <property type="entry name" value="RADIAL SPOKE HEAD 1 HOMOLOG"/>
    <property type="match status" value="1"/>
</dbReference>
<dbReference type="PANTHER" id="PTHR43215:SF14">
    <property type="entry name" value="RADIAL SPOKE HEAD 1 HOMOLOG"/>
    <property type="match status" value="1"/>
</dbReference>
<dbReference type="PROSITE" id="PS50178">
    <property type="entry name" value="ZF_FYVE"/>
    <property type="match status" value="1"/>
</dbReference>
<feature type="region of interest" description="Disordered" evidence="6">
    <location>
        <begin position="860"/>
        <end position="890"/>
    </location>
</feature>
<dbReference type="InterPro" id="IPR013083">
    <property type="entry name" value="Znf_RING/FYVE/PHD"/>
</dbReference>
<dbReference type="EMBL" id="LJSK01000220">
    <property type="protein sequence ID" value="KPI84936.1"/>
    <property type="molecule type" value="Genomic_DNA"/>
</dbReference>
<feature type="region of interest" description="Disordered" evidence="6">
    <location>
        <begin position="2344"/>
        <end position="2366"/>
    </location>
</feature>
<feature type="region of interest" description="Disordered" evidence="6">
    <location>
        <begin position="612"/>
        <end position="658"/>
    </location>
</feature>
<feature type="compositionally biased region" description="Low complexity" evidence="6">
    <location>
        <begin position="2280"/>
        <end position="2292"/>
    </location>
</feature>
<evidence type="ECO:0000256" key="5">
    <source>
        <dbReference type="PROSITE-ProRule" id="PRU00091"/>
    </source>
</evidence>
<feature type="compositionally biased region" description="Polar residues" evidence="6">
    <location>
        <begin position="863"/>
        <end position="877"/>
    </location>
</feature>
<reference evidence="8 9" key="1">
    <citation type="journal article" date="2015" name="PLoS Pathog.">
        <title>Leptomonas seymouri: Adaptations to the Dixenous Life Cycle Analyzed by Genome Sequencing, Transcriptome Profiling and Co-infection with Leishmania donovani.</title>
        <authorList>
            <person name="Kraeva N."/>
            <person name="Butenko A."/>
            <person name="Hlavacova J."/>
            <person name="Kostygov A."/>
            <person name="Myskova J."/>
            <person name="Grybchuk D."/>
            <person name="Lestinova T."/>
            <person name="Votypka J."/>
            <person name="Volf P."/>
            <person name="Opperdoes F."/>
            <person name="Flegontov P."/>
            <person name="Lukes J."/>
            <person name="Yurchenko V."/>
        </authorList>
    </citation>
    <scope>NUCLEOTIDE SEQUENCE [LARGE SCALE GENOMIC DNA]</scope>
    <source>
        <strain evidence="8 9">ATCC 30220</strain>
    </source>
</reference>
<accession>A0A0N0P465</accession>
<feature type="region of interest" description="Disordered" evidence="6">
    <location>
        <begin position="717"/>
        <end position="764"/>
    </location>
</feature>
<feature type="region of interest" description="Disordered" evidence="6">
    <location>
        <begin position="2221"/>
        <end position="2302"/>
    </location>
</feature>
<dbReference type="OrthoDB" id="270720at2759"/>
<evidence type="ECO:0000256" key="3">
    <source>
        <dbReference type="ARBA" id="ARBA00022771"/>
    </source>
</evidence>
<comment type="caution">
    <text evidence="8">The sequence shown here is derived from an EMBL/GenBank/DDBJ whole genome shotgun (WGS) entry which is preliminary data.</text>
</comment>
<feature type="region of interest" description="Disordered" evidence="6">
    <location>
        <begin position="910"/>
        <end position="935"/>
    </location>
</feature>
<dbReference type="Gene3D" id="3.30.40.10">
    <property type="entry name" value="Zinc/RING finger domain, C3HC4 (zinc finger)"/>
    <property type="match status" value="1"/>
</dbReference>
<keyword evidence="3 5" id="KW-0863">Zinc-finger</keyword>
<organism evidence="8 9">
    <name type="scientific">Leptomonas seymouri</name>
    <dbReference type="NCBI Taxonomy" id="5684"/>
    <lineage>
        <taxon>Eukaryota</taxon>
        <taxon>Discoba</taxon>
        <taxon>Euglenozoa</taxon>
        <taxon>Kinetoplastea</taxon>
        <taxon>Metakinetoplastina</taxon>
        <taxon>Trypanosomatida</taxon>
        <taxon>Trypanosomatidae</taxon>
        <taxon>Leishmaniinae</taxon>
        <taxon>Leptomonas</taxon>
    </lineage>
</organism>
<protein>
    <recommendedName>
        <fullName evidence="7">FYVE-type domain-containing protein</fullName>
    </recommendedName>
</protein>
<feature type="region of interest" description="Disordered" evidence="6">
    <location>
        <begin position="425"/>
        <end position="454"/>
    </location>
</feature>
<feature type="region of interest" description="Disordered" evidence="6">
    <location>
        <begin position="2049"/>
        <end position="2079"/>
    </location>
</feature>
<dbReference type="SMART" id="SM00698">
    <property type="entry name" value="MORN"/>
    <property type="match status" value="17"/>
</dbReference>
<dbReference type="InterPro" id="IPR000306">
    <property type="entry name" value="Znf_FYVE"/>
</dbReference>
<feature type="region of interest" description="Disordered" evidence="6">
    <location>
        <begin position="1880"/>
        <end position="1913"/>
    </location>
</feature>
<keyword evidence="1" id="KW-0479">Metal-binding</keyword>
<evidence type="ECO:0000256" key="1">
    <source>
        <dbReference type="ARBA" id="ARBA00022723"/>
    </source>
</evidence>
<dbReference type="SUPFAM" id="SSF82185">
    <property type="entry name" value="Histone H3 K4-specific methyltransferase SET7/9 N-terminal domain"/>
    <property type="match status" value="7"/>
</dbReference>
<name>A0A0N0P465_LEPSE</name>
<feature type="region of interest" description="Disordered" evidence="6">
    <location>
        <begin position="1"/>
        <end position="27"/>
    </location>
</feature>
<dbReference type="Proteomes" id="UP000038009">
    <property type="component" value="Unassembled WGS sequence"/>
</dbReference>
<evidence type="ECO:0000256" key="6">
    <source>
        <dbReference type="SAM" id="MobiDB-lite"/>
    </source>
</evidence>
<dbReference type="CDD" id="cd00065">
    <property type="entry name" value="FYVE_like_SF"/>
    <property type="match status" value="2"/>
</dbReference>
<gene>
    <name evidence="8" type="ORF">ABL78_6003</name>
</gene>
<evidence type="ECO:0000256" key="2">
    <source>
        <dbReference type="ARBA" id="ARBA00022737"/>
    </source>
</evidence>
<feature type="compositionally biased region" description="Polar residues" evidence="6">
    <location>
        <begin position="2244"/>
        <end position="2257"/>
    </location>
</feature>
<dbReference type="SMART" id="SM00064">
    <property type="entry name" value="FYVE"/>
    <property type="match status" value="1"/>
</dbReference>
<keyword evidence="4" id="KW-0862">Zinc</keyword>
<proteinExistence type="predicted"/>
<dbReference type="SUPFAM" id="SSF57903">
    <property type="entry name" value="FYVE/PHD zinc finger"/>
    <property type="match status" value="2"/>
</dbReference>
<dbReference type="InterPro" id="IPR017455">
    <property type="entry name" value="Znf_FYVE-rel"/>
</dbReference>
<evidence type="ECO:0000313" key="8">
    <source>
        <dbReference type="EMBL" id="KPI84936.1"/>
    </source>
</evidence>
<dbReference type="VEuPathDB" id="TriTrypDB:Lsey_0220_0020"/>
<dbReference type="Pfam" id="PF02493">
    <property type="entry name" value="MORN"/>
    <property type="match status" value="16"/>
</dbReference>
<keyword evidence="2" id="KW-0677">Repeat</keyword>
<dbReference type="Pfam" id="PF01363">
    <property type="entry name" value="FYVE"/>
    <property type="match status" value="1"/>
</dbReference>
<feature type="compositionally biased region" description="Pro residues" evidence="6">
    <location>
        <begin position="2233"/>
        <end position="2243"/>
    </location>
</feature>
<dbReference type="OMA" id="CAGERHG"/>
<feature type="compositionally biased region" description="Low complexity" evidence="6">
    <location>
        <begin position="742"/>
        <end position="754"/>
    </location>
</feature>